<keyword evidence="2" id="KW-0238">DNA-binding</keyword>
<dbReference type="GO" id="GO:0003677">
    <property type="term" value="F:DNA binding"/>
    <property type="evidence" value="ECO:0007669"/>
    <property type="project" value="UniProtKB-KW"/>
</dbReference>
<name>A0A5A7Q0X2_STRAF</name>
<keyword evidence="1" id="KW-0805">Transcription regulation</keyword>
<dbReference type="InterPro" id="IPR003425">
    <property type="entry name" value="CCB3/YggT"/>
</dbReference>
<gene>
    <name evidence="7" type="ORF">STAS_15054</name>
</gene>
<feature type="non-terminal residue" evidence="7">
    <location>
        <position position="1"/>
    </location>
</feature>
<evidence type="ECO:0000313" key="7">
    <source>
        <dbReference type="EMBL" id="GER38536.1"/>
    </source>
</evidence>
<organism evidence="7 8">
    <name type="scientific">Striga asiatica</name>
    <name type="common">Asiatic witchweed</name>
    <name type="synonym">Buchnera asiatica</name>
    <dbReference type="NCBI Taxonomy" id="4170"/>
    <lineage>
        <taxon>Eukaryota</taxon>
        <taxon>Viridiplantae</taxon>
        <taxon>Streptophyta</taxon>
        <taxon>Embryophyta</taxon>
        <taxon>Tracheophyta</taxon>
        <taxon>Spermatophyta</taxon>
        <taxon>Magnoliopsida</taxon>
        <taxon>eudicotyledons</taxon>
        <taxon>Gunneridae</taxon>
        <taxon>Pentapetalae</taxon>
        <taxon>asterids</taxon>
        <taxon>lamiids</taxon>
        <taxon>Lamiales</taxon>
        <taxon>Orobanchaceae</taxon>
        <taxon>Buchnereae</taxon>
        <taxon>Striga</taxon>
    </lineage>
</organism>
<dbReference type="GO" id="GO:0006355">
    <property type="term" value="P:regulation of DNA-templated transcription"/>
    <property type="evidence" value="ECO:0007669"/>
    <property type="project" value="InterPro"/>
</dbReference>
<dbReference type="EMBL" id="BKCP01005516">
    <property type="protein sequence ID" value="GER38536.1"/>
    <property type="molecule type" value="Genomic_DNA"/>
</dbReference>
<evidence type="ECO:0000259" key="6">
    <source>
        <dbReference type="PROSITE" id="PS51005"/>
    </source>
</evidence>
<dbReference type="Gene3D" id="2.170.150.80">
    <property type="entry name" value="NAC domain"/>
    <property type="match status" value="1"/>
</dbReference>
<evidence type="ECO:0000256" key="1">
    <source>
        <dbReference type="ARBA" id="ARBA00023015"/>
    </source>
</evidence>
<dbReference type="Pfam" id="PF02365">
    <property type="entry name" value="NAM"/>
    <property type="match status" value="1"/>
</dbReference>
<comment type="caution">
    <text evidence="7">The sequence shown here is derived from an EMBL/GenBank/DDBJ whole genome shotgun (WGS) entry which is preliminary data.</text>
</comment>
<protein>
    <submittedName>
        <fullName evidence="7">Cofactor assembly</fullName>
    </submittedName>
</protein>
<dbReference type="PANTHER" id="PTHR33219">
    <property type="entry name" value="YLMG HOMOLOG PROTEIN 2, CHLOROPLASTIC"/>
    <property type="match status" value="1"/>
</dbReference>
<dbReference type="PROSITE" id="PS51005">
    <property type="entry name" value="NAC"/>
    <property type="match status" value="1"/>
</dbReference>
<feature type="transmembrane region" description="Helical" evidence="5">
    <location>
        <begin position="466"/>
        <end position="491"/>
    </location>
</feature>
<keyword evidence="3" id="KW-0804">Transcription</keyword>
<evidence type="ECO:0000256" key="2">
    <source>
        <dbReference type="ARBA" id="ARBA00023125"/>
    </source>
</evidence>
<dbReference type="AlphaFoldDB" id="A0A5A7Q0X2"/>
<dbReference type="InterPro" id="IPR003441">
    <property type="entry name" value="NAC-dom"/>
</dbReference>
<dbReference type="OrthoDB" id="4696at2759"/>
<evidence type="ECO:0000256" key="4">
    <source>
        <dbReference type="ARBA" id="ARBA00023242"/>
    </source>
</evidence>
<evidence type="ECO:0000256" key="5">
    <source>
        <dbReference type="SAM" id="Phobius"/>
    </source>
</evidence>
<dbReference type="Pfam" id="PF02325">
    <property type="entry name" value="CCB3_YggT"/>
    <property type="match status" value="1"/>
</dbReference>
<sequence>ADRREKERYFFTRLKKTGKRFSRNVGKGGTWSNKGQATPIFGDDKGVILGYRRTFRYRPAKTNSCEDDDYVWLMTEYVLPDTALKSNAIKEDSKNYALCVLKRKWQGKGSTNCSCSSCVVVSIPPADCVVFGESGSKETVDWAHELDLLLSSSSSCLPPSVDGAVFGESGTHEEDWVRELEGSIMNNHDEVESVAANCLPPLVNDVVFEESGTQEANDEDWVGELEKSIMDNHDDVIFGESGTQETGDEDWVRELEESMDHDDGECLEKPIDDEDWIRELEESMDHEGEPINDESRFTNESNPVDESFEKELMDFFDFELPADEPSLWDNLPDDGRFFWKEDYSTIDIMSALSATGVGFSWPSTKPTQPTNESKKHIWISSKTSSQIPNKKPATSLKTLKSRKKQNFRTRTLFFSQVPIFLHTLHLSSSAATLSSDPFDKIIKISKNPWLTYRLALADLDPATAKLAIGFLGPFLSAFGFLFIVRIVMSWYPKLPVEKFPYVIAYAPTEPLLVQTRKLIPPLGGVDVTPVVWFGLLSFLNEILVGPQGLLVLLSQQV</sequence>
<keyword evidence="8" id="KW-1185">Reference proteome</keyword>
<dbReference type="GO" id="GO:0009535">
    <property type="term" value="C:chloroplast thylakoid membrane"/>
    <property type="evidence" value="ECO:0007669"/>
    <property type="project" value="TreeGrafter"/>
</dbReference>
<dbReference type="InterPro" id="IPR036093">
    <property type="entry name" value="NAC_dom_sf"/>
</dbReference>
<keyword evidence="5" id="KW-1133">Transmembrane helix</keyword>
<dbReference type="Proteomes" id="UP000325081">
    <property type="component" value="Unassembled WGS sequence"/>
</dbReference>
<evidence type="ECO:0000256" key="3">
    <source>
        <dbReference type="ARBA" id="ARBA00023163"/>
    </source>
</evidence>
<keyword evidence="5" id="KW-0812">Transmembrane</keyword>
<feature type="domain" description="NAC" evidence="6">
    <location>
        <begin position="1"/>
        <end position="104"/>
    </location>
</feature>
<reference evidence="8" key="1">
    <citation type="journal article" date="2019" name="Curr. Biol.">
        <title>Genome Sequence of Striga asiatica Provides Insight into the Evolution of Plant Parasitism.</title>
        <authorList>
            <person name="Yoshida S."/>
            <person name="Kim S."/>
            <person name="Wafula E.K."/>
            <person name="Tanskanen J."/>
            <person name="Kim Y.M."/>
            <person name="Honaas L."/>
            <person name="Yang Z."/>
            <person name="Spallek T."/>
            <person name="Conn C.E."/>
            <person name="Ichihashi Y."/>
            <person name="Cheong K."/>
            <person name="Cui S."/>
            <person name="Der J.P."/>
            <person name="Gundlach H."/>
            <person name="Jiao Y."/>
            <person name="Hori C."/>
            <person name="Ishida J.K."/>
            <person name="Kasahara H."/>
            <person name="Kiba T."/>
            <person name="Kim M.S."/>
            <person name="Koo N."/>
            <person name="Laohavisit A."/>
            <person name="Lee Y.H."/>
            <person name="Lumba S."/>
            <person name="McCourt P."/>
            <person name="Mortimer J.C."/>
            <person name="Mutuku J.M."/>
            <person name="Nomura T."/>
            <person name="Sasaki-Sekimoto Y."/>
            <person name="Seto Y."/>
            <person name="Wang Y."/>
            <person name="Wakatake T."/>
            <person name="Sakakibara H."/>
            <person name="Demura T."/>
            <person name="Yamaguchi S."/>
            <person name="Yoneyama K."/>
            <person name="Manabe R.I."/>
            <person name="Nelson D.C."/>
            <person name="Schulman A.H."/>
            <person name="Timko M.P."/>
            <person name="dePamphilis C.W."/>
            <person name="Choi D."/>
            <person name="Shirasu K."/>
        </authorList>
    </citation>
    <scope>NUCLEOTIDE SEQUENCE [LARGE SCALE GENOMIC DNA]</scope>
    <source>
        <strain evidence="8">cv. UVA1</strain>
    </source>
</reference>
<accession>A0A5A7Q0X2</accession>
<dbReference type="SUPFAM" id="SSF101941">
    <property type="entry name" value="NAC domain"/>
    <property type="match status" value="1"/>
</dbReference>
<keyword evidence="4" id="KW-0539">Nucleus</keyword>
<feature type="transmembrane region" description="Helical" evidence="5">
    <location>
        <begin position="530"/>
        <end position="553"/>
    </location>
</feature>
<dbReference type="PANTHER" id="PTHR33219:SF14">
    <property type="entry name" value="PROTEIN COFACTOR ASSEMBLY OF COMPLEX C SUBUNIT B CCB3, CHLOROPLASTIC-RELATED"/>
    <property type="match status" value="1"/>
</dbReference>
<keyword evidence="5" id="KW-0472">Membrane</keyword>
<evidence type="ECO:0000313" key="8">
    <source>
        <dbReference type="Proteomes" id="UP000325081"/>
    </source>
</evidence>
<proteinExistence type="predicted"/>